<dbReference type="RefSeq" id="WP_123043251.1">
    <property type="nucleotide sequence ID" value="NZ_CP033433.1"/>
</dbReference>
<evidence type="ECO:0000259" key="1">
    <source>
        <dbReference type="Pfam" id="PF10057"/>
    </source>
</evidence>
<organism evidence="2 3">
    <name type="scientific">Cohnella candidum</name>
    <dbReference type="NCBI Taxonomy" id="2674991"/>
    <lineage>
        <taxon>Bacteria</taxon>
        <taxon>Bacillati</taxon>
        <taxon>Bacillota</taxon>
        <taxon>Bacilli</taxon>
        <taxon>Bacillales</taxon>
        <taxon>Paenibacillaceae</taxon>
        <taxon>Cohnella</taxon>
    </lineage>
</organism>
<name>A0A3G3K4S4_9BACL</name>
<gene>
    <name evidence="2" type="ORF">EAV92_23050</name>
</gene>
<feature type="domain" description="Na+-translocating membrane potential-generating system MpsC" evidence="1">
    <location>
        <begin position="6"/>
        <end position="112"/>
    </location>
</feature>
<dbReference type="Proteomes" id="UP000269097">
    <property type="component" value="Chromosome"/>
</dbReference>
<dbReference type="AlphaFoldDB" id="A0A3G3K4S4"/>
<dbReference type="KEGG" id="coh:EAV92_23050"/>
<keyword evidence="3" id="KW-1185">Reference proteome</keyword>
<protein>
    <submittedName>
        <fullName evidence="2">DUF2294 family protein</fullName>
    </submittedName>
</protein>
<dbReference type="EMBL" id="CP033433">
    <property type="protein sequence ID" value="AYQ75171.1"/>
    <property type="molecule type" value="Genomic_DNA"/>
</dbReference>
<evidence type="ECO:0000313" key="2">
    <source>
        <dbReference type="EMBL" id="AYQ75171.1"/>
    </source>
</evidence>
<accession>A0A3G3K4S4</accession>
<proteinExistence type="predicted"/>
<dbReference type="InterPro" id="IPR018745">
    <property type="entry name" value="MpsC"/>
</dbReference>
<evidence type="ECO:0000313" key="3">
    <source>
        <dbReference type="Proteomes" id="UP000269097"/>
    </source>
</evidence>
<sequence length="124" mass="14605">MPMTPGKFKQEVLKHYNDINKKIFNTGVKRQDLEWVGNKLLFISINARLPLLKILDEHDPEVITRVHKVLHDRVKEELKEMLESIFDLRVAAILKDYDVMTEYSGTIVILERDVQEYLKDTPEL</sequence>
<reference evidence="2 3" key="1">
    <citation type="submission" date="2018-10" db="EMBL/GenBank/DDBJ databases">
        <title>Genome Sequence of Cohnella sp.</title>
        <authorList>
            <person name="Srinivasan S."/>
            <person name="Kim M.K."/>
        </authorList>
    </citation>
    <scope>NUCLEOTIDE SEQUENCE [LARGE SCALE GENOMIC DNA]</scope>
    <source>
        <strain evidence="2 3">18JY8-7</strain>
    </source>
</reference>
<dbReference type="Pfam" id="PF10057">
    <property type="entry name" value="MpsC"/>
    <property type="match status" value="1"/>
</dbReference>